<evidence type="ECO:0000313" key="2">
    <source>
        <dbReference type="Proteomes" id="UP000614350"/>
    </source>
</evidence>
<organism evidence="1 2">
    <name type="scientific">Vespula vulgaris</name>
    <name type="common">Yellow jacket</name>
    <name type="synonym">Wasp</name>
    <dbReference type="NCBI Taxonomy" id="7454"/>
    <lineage>
        <taxon>Eukaryota</taxon>
        <taxon>Metazoa</taxon>
        <taxon>Ecdysozoa</taxon>
        <taxon>Arthropoda</taxon>
        <taxon>Hexapoda</taxon>
        <taxon>Insecta</taxon>
        <taxon>Pterygota</taxon>
        <taxon>Neoptera</taxon>
        <taxon>Endopterygota</taxon>
        <taxon>Hymenoptera</taxon>
        <taxon>Apocrita</taxon>
        <taxon>Aculeata</taxon>
        <taxon>Vespoidea</taxon>
        <taxon>Vespidae</taxon>
        <taxon>Vespinae</taxon>
        <taxon>Vespula</taxon>
    </lineage>
</organism>
<dbReference type="AlphaFoldDB" id="A0A834KMT6"/>
<dbReference type="Proteomes" id="UP000614350">
    <property type="component" value="Unassembled WGS sequence"/>
</dbReference>
<keyword evidence="2" id="KW-1185">Reference proteome</keyword>
<gene>
    <name evidence="1" type="ORF">HZH66_003178</name>
</gene>
<comment type="caution">
    <text evidence="1">The sequence shown here is derived from an EMBL/GenBank/DDBJ whole genome shotgun (WGS) entry which is preliminary data.</text>
</comment>
<proteinExistence type="predicted"/>
<name>A0A834KMT6_VESVU</name>
<evidence type="ECO:0000313" key="1">
    <source>
        <dbReference type="EMBL" id="KAF7408641.1"/>
    </source>
</evidence>
<sequence>MSMRKVHMVSRRASAHVPVDNENYWKEKESRIITNEHDITTVTRRKSTLTRHHASVRPCVRASSASAAADVADSAAAAAPAAAAAAAAAAATCAAAFRLAALFRSTAATMRAHLAPLVLLTRFFRIAYLRYPRRFVLSTFAK</sequence>
<dbReference type="EMBL" id="JACSEA010000002">
    <property type="protein sequence ID" value="KAF7408641.1"/>
    <property type="molecule type" value="Genomic_DNA"/>
</dbReference>
<protein>
    <submittedName>
        <fullName evidence="1">Uncharacterized protein</fullName>
    </submittedName>
</protein>
<reference evidence="1" key="1">
    <citation type="journal article" date="2020" name="G3 (Bethesda)">
        <title>High-Quality Assemblies for Three Invasive Social Wasps from the &lt;i&gt;Vespula&lt;/i&gt; Genus.</title>
        <authorList>
            <person name="Harrop T.W.R."/>
            <person name="Guhlin J."/>
            <person name="McLaughlin G.M."/>
            <person name="Permina E."/>
            <person name="Stockwell P."/>
            <person name="Gilligan J."/>
            <person name="Le Lec M.F."/>
            <person name="Gruber M.A.M."/>
            <person name="Quinn O."/>
            <person name="Lovegrove M."/>
            <person name="Duncan E.J."/>
            <person name="Remnant E.J."/>
            <person name="Van Eeckhoven J."/>
            <person name="Graham B."/>
            <person name="Knapp R.A."/>
            <person name="Langford K.W."/>
            <person name="Kronenberg Z."/>
            <person name="Press M.O."/>
            <person name="Eacker S.M."/>
            <person name="Wilson-Rankin E.E."/>
            <person name="Purcell J."/>
            <person name="Lester P.J."/>
            <person name="Dearden P.K."/>
        </authorList>
    </citation>
    <scope>NUCLEOTIDE SEQUENCE</scope>
    <source>
        <strain evidence="1">Marl-1</strain>
    </source>
</reference>
<accession>A0A834KMT6</accession>